<comment type="similarity">
    <text evidence="1 3">Belongs to the type-B carboxylesterase/lipase family.</text>
</comment>
<dbReference type="InterPro" id="IPR019819">
    <property type="entry name" value="Carboxylesterase_B_CS"/>
</dbReference>
<dbReference type="InterPro" id="IPR050309">
    <property type="entry name" value="Type-B_Carboxylest/Lipase"/>
</dbReference>
<protein>
    <recommendedName>
        <fullName evidence="3">Carboxylic ester hydrolase</fullName>
        <ecNumber evidence="3">3.1.1.-</ecNumber>
    </recommendedName>
</protein>
<dbReference type="SUPFAM" id="SSF53474">
    <property type="entry name" value="alpha/beta-Hydrolases"/>
    <property type="match status" value="1"/>
</dbReference>
<proteinExistence type="inferred from homology"/>
<dbReference type="PROSITE" id="PS00122">
    <property type="entry name" value="CARBOXYLESTERASE_B_1"/>
    <property type="match status" value="1"/>
</dbReference>
<sequence length="522" mass="58247">MLKLLVSLYLVAIAVYAQNLVVETVQGKLGGKIHEEFSNIRAFLGVRFAESPLRWKPTVSLPNQRVWEEIKDATKPGSACTQPYFDLFKIREEDTSEDCLFLNIYAPLNATNLPVMFYVHGGAFWGGAGHQYDGSLLASSGVVVVTINYRLGVLGFFGDSFLQTQFGTTGNWGFLDQIEALKYVNQNIAAFGGDPSQVTIFGQSAGGQSILMHLVSDLTDTKLFKRAIIQSGNINPELSLSKFQANVFAKALRAKMGCLTFDCLLQQDALSLVKGAMSDKLYAIGMYPVIDGAAFKTSISDSLKTGSFKVDKNIIIGNNKDEFALFLCMRLKEENFNDLHLQGLLLALFGTHAPAIKRLYPRERYSSAMRNLIAITSDFIFHCGTRAAANSLEVHGADVFLYNFAANMTFAPCWQSSHIIELMFEFPSIRSDFAPKNYRPTKGEQYVADSMVSYWTNFAKTGNPNGNGVPHWDRYTLDRDNDLNFYWNITSRYNTTKDVCDYWDKQPGLLTIKAILAWLGLV</sequence>
<comment type="caution">
    <text evidence="5">The sequence shown here is derived from an EMBL/GenBank/DDBJ whole genome shotgun (WGS) entry which is preliminary data.</text>
</comment>
<dbReference type="InterPro" id="IPR002018">
    <property type="entry name" value="CarbesteraseB"/>
</dbReference>
<evidence type="ECO:0000256" key="3">
    <source>
        <dbReference type="RuleBase" id="RU361235"/>
    </source>
</evidence>
<gene>
    <name evidence="5" type="ORF">AKO1_007634</name>
</gene>
<dbReference type="GO" id="GO:0016787">
    <property type="term" value="F:hydrolase activity"/>
    <property type="evidence" value="ECO:0007669"/>
    <property type="project" value="UniProtKB-KW"/>
</dbReference>
<dbReference type="Pfam" id="PF00135">
    <property type="entry name" value="COesterase"/>
    <property type="match status" value="1"/>
</dbReference>
<keyword evidence="2 3" id="KW-0378">Hydrolase</keyword>
<dbReference type="AlphaFoldDB" id="A0AAW2YTG5"/>
<organism evidence="5 6">
    <name type="scientific">Acrasis kona</name>
    <dbReference type="NCBI Taxonomy" id="1008807"/>
    <lineage>
        <taxon>Eukaryota</taxon>
        <taxon>Discoba</taxon>
        <taxon>Heterolobosea</taxon>
        <taxon>Tetramitia</taxon>
        <taxon>Eutetramitia</taxon>
        <taxon>Acrasidae</taxon>
        <taxon>Acrasis</taxon>
    </lineage>
</organism>
<evidence type="ECO:0000256" key="2">
    <source>
        <dbReference type="ARBA" id="ARBA00022801"/>
    </source>
</evidence>
<dbReference type="InterPro" id="IPR019826">
    <property type="entry name" value="Carboxylesterase_B_AS"/>
</dbReference>
<reference evidence="5 6" key="1">
    <citation type="submission" date="2024-03" db="EMBL/GenBank/DDBJ databases">
        <title>The Acrasis kona genome and developmental transcriptomes reveal deep origins of eukaryotic multicellular pathways.</title>
        <authorList>
            <person name="Sheikh S."/>
            <person name="Fu C.-J."/>
            <person name="Brown M.W."/>
            <person name="Baldauf S.L."/>
        </authorList>
    </citation>
    <scope>NUCLEOTIDE SEQUENCE [LARGE SCALE GENOMIC DNA]</scope>
    <source>
        <strain evidence="5 6">ATCC MYA-3509</strain>
    </source>
</reference>
<keyword evidence="6" id="KW-1185">Reference proteome</keyword>
<evidence type="ECO:0000259" key="4">
    <source>
        <dbReference type="Pfam" id="PF00135"/>
    </source>
</evidence>
<name>A0AAW2YTG5_9EUKA</name>
<evidence type="ECO:0000256" key="1">
    <source>
        <dbReference type="ARBA" id="ARBA00005964"/>
    </source>
</evidence>
<dbReference type="PANTHER" id="PTHR11559">
    <property type="entry name" value="CARBOXYLESTERASE"/>
    <property type="match status" value="1"/>
</dbReference>
<evidence type="ECO:0000313" key="5">
    <source>
        <dbReference type="EMBL" id="KAL0479467.1"/>
    </source>
</evidence>
<dbReference type="EC" id="3.1.1.-" evidence="3"/>
<evidence type="ECO:0000313" key="6">
    <source>
        <dbReference type="Proteomes" id="UP001431209"/>
    </source>
</evidence>
<dbReference type="PROSITE" id="PS00941">
    <property type="entry name" value="CARBOXYLESTERASE_B_2"/>
    <property type="match status" value="1"/>
</dbReference>
<feature type="domain" description="Carboxylesterase type B" evidence="4">
    <location>
        <begin position="19"/>
        <end position="502"/>
    </location>
</feature>
<dbReference type="Gene3D" id="3.40.50.1820">
    <property type="entry name" value="alpha/beta hydrolase"/>
    <property type="match status" value="1"/>
</dbReference>
<feature type="signal peptide" evidence="3">
    <location>
        <begin position="1"/>
        <end position="17"/>
    </location>
</feature>
<feature type="chain" id="PRO_5043101225" description="Carboxylic ester hydrolase" evidence="3">
    <location>
        <begin position="18"/>
        <end position="522"/>
    </location>
</feature>
<keyword evidence="3" id="KW-0732">Signal</keyword>
<accession>A0AAW2YTG5</accession>
<dbReference type="Proteomes" id="UP001431209">
    <property type="component" value="Unassembled WGS sequence"/>
</dbReference>
<dbReference type="InterPro" id="IPR029058">
    <property type="entry name" value="AB_hydrolase_fold"/>
</dbReference>
<dbReference type="EMBL" id="JAOPGA020000562">
    <property type="protein sequence ID" value="KAL0479467.1"/>
    <property type="molecule type" value="Genomic_DNA"/>
</dbReference>